<reference evidence="7" key="1">
    <citation type="submission" date="2025-08" db="UniProtKB">
        <authorList>
            <consortium name="Ensembl"/>
        </authorList>
    </citation>
    <scope>IDENTIFICATION</scope>
</reference>
<evidence type="ECO:0000256" key="4">
    <source>
        <dbReference type="ARBA" id="ARBA00023136"/>
    </source>
</evidence>
<accession>A0A8C7JGP1</accession>
<dbReference type="InterPro" id="IPR028068">
    <property type="entry name" value="PIRT"/>
</dbReference>
<evidence type="ECO:0000256" key="6">
    <source>
        <dbReference type="SAM" id="Phobius"/>
    </source>
</evidence>
<feature type="compositionally biased region" description="Polar residues" evidence="5">
    <location>
        <begin position="15"/>
        <end position="33"/>
    </location>
</feature>
<evidence type="ECO:0000256" key="1">
    <source>
        <dbReference type="ARBA" id="ARBA00004141"/>
    </source>
</evidence>
<dbReference type="Pfam" id="PF15099">
    <property type="entry name" value="PIRT"/>
    <property type="match status" value="1"/>
</dbReference>
<dbReference type="GO" id="GO:0044325">
    <property type="term" value="F:transmembrane transporter binding"/>
    <property type="evidence" value="ECO:0007669"/>
    <property type="project" value="TreeGrafter"/>
</dbReference>
<evidence type="ECO:0000256" key="5">
    <source>
        <dbReference type="SAM" id="MobiDB-lite"/>
    </source>
</evidence>
<protein>
    <recommendedName>
        <fullName evidence="9">Phosphoinositide-interacting protein</fullName>
    </recommendedName>
</protein>
<feature type="transmembrane region" description="Helical" evidence="6">
    <location>
        <begin position="83"/>
        <end position="106"/>
    </location>
</feature>
<evidence type="ECO:0000256" key="3">
    <source>
        <dbReference type="ARBA" id="ARBA00022989"/>
    </source>
</evidence>
<comment type="subcellular location">
    <subcellularLocation>
        <location evidence="1">Membrane</location>
        <topology evidence="1">Multi-pass membrane protein</topology>
    </subcellularLocation>
</comment>
<dbReference type="Proteomes" id="UP000694557">
    <property type="component" value="Unassembled WGS sequence"/>
</dbReference>
<dbReference type="GeneTree" id="ENSGT01030000234862"/>
<evidence type="ECO:0000313" key="7">
    <source>
        <dbReference type="Ensembl" id="ENSOKIP00005082712.1"/>
    </source>
</evidence>
<evidence type="ECO:0000313" key="8">
    <source>
        <dbReference type="Proteomes" id="UP000694557"/>
    </source>
</evidence>
<dbReference type="PANTHER" id="PTHR16100:SF4">
    <property type="entry name" value="PHOSPHOINOSITIDE-INTERACTING PROTEIN"/>
    <property type="match status" value="1"/>
</dbReference>
<dbReference type="AlphaFoldDB" id="A0A8C7JGP1"/>
<keyword evidence="8" id="KW-1185">Reference proteome</keyword>
<name>A0A8C7JGP1_ONCKI</name>
<feature type="region of interest" description="Disordered" evidence="5">
    <location>
        <begin position="1"/>
        <end position="34"/>
    </location>
</feature>
<sequence>MQSTVVTVSDMDLKTSPTSTNHETQDTEATTPLNHVPDGVTLGTNVPCWYYFTRPILAILIGGVLFGLGTALSLLYFTQVGNVPYLLGPVFLSAGLMFLVTGLVWVPVVKQRLEHKAPTKVNGKVSLIHIDSILQERPL</sequence>
<dbReference type="GO" id="GO:1902936">
    <property type="term" value="F:phosphatidylinositol bisphosphate binding"/>
    <property type="evidence" value="ECO:0007669"/>
    <property type="project" value="TreeGrafter"/>
</dbReference>
<dbReference type="Ensembl" id="ENSOKIT00005088278.1">
    <property type="protein sequence ID" value="ENSOKIP00005082712.1"/>
    <property type="gene ID" value="ENSOKIG00005035901.1"/>
</dbReference>
<keyword evidence="4 6" id="KW-0472">Membrane</keyword>
<keyword evidence="2 6" id="KW-0812">Transmembrane</keyword>
<feature type="transmembrane region" description="Helical" evidence="6">
    <location>
        <begin position="56"/>
        <end position="77"/>
    </location>
</feature>
<organism evidence="7 8">
    <name type="scientific">Oncorhynchus kisutch</name>
    <name type="common">Coho salmon</name>
    <name type="synonym">Salmo kisutch</name>
    <dbReference type="NCBI Taxonomy" id="8019"/>
    <lineage>
        <taxon>Eukaryota</taxon>
        <taxon>Metazoa</taxon>
        <taxon>Chordata</taxon>
        <taxon>Craniata</taxon>
        <taxon>Vertebrata</taxon>
        <taxon>Euteleostomi</taxon>
        <taxon>Actinopterygii</taxon>
        <taxon>Neopterygii</taxon>
        <taxon>Teleostei</taxon>
        <taxon>Protacanthopterygii</taxon>
        <taxon>Salmoniformes</taxon>
        <taxon>Salmonidae</taxon>
        <taxon>Salmoninae</taxon>
        <taxon>Oncorhynchus</taxon>
    </lineage>
</organism>
<keyword evidence="3 6" id="KW-1133">Transmembrane helix</keyword>
<proteinExistence type="predicted"/>
<evidence type="ECO:0000256" key="2">
    <source>
        <dbReference type="ARBA" id="ARBA00022692"/>
    </source>
</evidence>
<evidence type="ECO:0008006" key="9">
    <source>
        <dbReference type="Google" id="ProtNLM"/>
    </source>
</evidence>
<dbReference type="GO" id="GO:0005886">
    <property type="term" value="C:plasma membrane"/>
    <property type="evidence" value="ECO:0007669"/>
    <property type="project" value="TreeGrafter"/>
</dbReference>
<dbReference type="PANTHER" id="PTHR16100">
    <property type="entry name" value="PHOSPHOINOSITIDE-INTERACTING PROTEIN FAMILY MEMBER"/>
    <property type="match status" value="1"/>
</dbReference>
<reference evidence="7" key="2">
    <citation type="submission" date="2025-09" db="UniProtKB">
        <authorList>
            <consortium name="Ensembl"/>
        </authorList>
    </citation>
    <scope>IDENTIFICATION</scope>
</reference>